<keyword evidence="1" id="KW-0805">Transcription regulation</keyword>
<organism evidence="5 6">
    <name type="scientific">Nocardia nova SH22a</name>
    <dbReference type="NCBI Taxonomy" id="1415166"/>
    <lineage>
        <taxon>Bacteria</taxon>
        <taxon>Bacillati</taxon>
        <taxon>Actinomycetota</taxon>
        <taxon>Actinomycetes</taxon>
        <taxon>Mycobacteriales</taxon>
        <taxon>Nocardiaceae</taxon>
        <taxon>Nocardia</taxon>
    </lineage>
</organism>
<dbReference type="InterPro" id="IPR035418">
    <property type="entry name" value="AraC-bd_2"/>
</dbReference>
<dbReference type="InterPro" id="IPR018060">
    <property type="entry name" value="HTH_AraC"/>
</dbReference>
<dbReference type="Pfam" id="PF12833">
    <property type="entry name" value="HTH_18"/>
    <property type="match status" value="1"/>
</dbReference>
<dbReference type="OrthoDB" id="9799345at2"/>
<dbReference type="PANTHER" id="PTHR46796:SF6">
    <property type="entry name" value="ARAC SUBFAMILY"/>
    <property type="match status" value="1"/>
</dbReference>
<dbReference type="GO" id="GO:0043565">
    <property type="term" value="F:sequence-specific DNA binding"/>
    <property type="evidence" value="ECO:0007669"/>
    <property type="project" value="InterPro"/>
</dbReference>
<gene>
    <name evidence="5" type="ORF">NONO_c49500</name>
</gene>
<dbReference type="InterPro" id="IPR050204">
    <property type="entry name" value="AraC_XylS_family_regulators"/>
</dbReference>
<evidence type="ECO:0000256" key="3">
    <source>
        <dbReference type="ARBA" id="ARBA00023163"/>
    </source>
</evidence>
<evidence type="ECO:0000313" key="5">
    <source>
        <dbReference type="EMBL" id="AHH19734.1"/>
    </source>
</evidence>
<dbReference type="SMART" id="SM00342">
    <property type="entry name" value="HTH_ARAC"/>
    <property type="match status" value="1"/>
</dbReference>
<dbReference type="GO" id="GO:0003700">
    <property type="term" value="F:DNA-binding transcription factor activity"/>
    <property type="evidence" value="ECO:0007669"/>
    <property type="project" value="InterPro"/>
</dbReference>
<dbReference type="KEGG" id="nno:NONO_c49500"/>
<dbReference type="InterPro" id="IPR018062">
    <property type="entry name" value="HTH_AraC-typ_CS"/>
</dbReference>
<dbReference type="PATRIC" id="fig|1415166.3.peg.5108"/>
<dbReference type="SUPFAM" id="SSF46689">
    <property type="entry name" value="Homeodomain-like"/>
    <property type="match status" value="1"/>
</dbReference>
<name>W5TKN5_9NOCA</name>
<dbReference type="eggNOG" id="COG2207">
    <property type="taxonomic scope" value="Bacteria"/>
</dbReference>
<protein>
    <submittedName>
        <fullName evidence="5">Putative DNA-binding protein</fullName>
    </submittedName>
</protein>
<dbReference type="Gene3D" id="1.10.10.60">
    <property type="entry name" value="Homeodomain-like"/>
    <property type="match status" value="1"/>
</dbReference>
<evidence type="ECO:0000256" key="2">
    <source>
        <dbReference type="ARBA" id="ARBA00023125"/>
    </source>
</evidence>
<dbReference type="RefSeq" id="WP_025351125.1">
    <property type="nucleotide sequence ID" value="NZ_CP006850.1"/>
</dbReference>
<accession>W5TKN5</accession>
<dbReference type="PROSITE" id="PS00041">
    <property type="entry name" value="HTH_ARAC_FAMILY_1"/>
    <property type="match status" value="1"/>
</dbReference>
<dbReference type="HOGENOM" id="CLU_049704_2_2_11"/>
<dbReference type="InterPro" id="IPR009057">
    <property type="entry name" value="Homeodomain-like_sf"/>
</dbReference>
<keyword evidence="6" id="KW-1185">Reference proteome</keyword>
<dbReference type="AlphaFoldDB" id="W5TKN5"/>
<sequence>MTSDSDLVDSASTGAVAAGARPEFWGELISTYHRRRLGYRFREQRDFRGRAVLRRTAAYQLVGWQADAVTFYRTAGQIRADPDDDYRLIVPAAGTAVIRQGDEEMPIPSGAGALVTINRPFSFTHGDGSRGLTVAIPYREIEHRLGHRAEPARSVDLTSGLGRLVADMATGLVTERDALTPRQFDAATERLVELLCMHIVGDHPTETGHLARIEAAVRRHIRAHAADPELNGAAVARALGWSVRQIQAALRAGGTTPRELIKEERLRLAHSRLRDPAFAHWSIGDLAIGLGFGSASVFSTDFRRRFGASPRDIRGRASTIGTGRFRCHPTGR</sequence>
<reference evidence="5 6" key="1">
    <citation type="journal article" date="2014" name="Appl. Environ. Microbiol.">
        <title>Insights into the Microbial Degradation of Rubber and Gutta-Percha by Analysis of the Complete Genome of Nocardia nova SH22a.</title>
        <authorList>
            <person name="Luo Q."/>
            <person name="Hiessl S."/>
            <person name="Poehlein A."/>
            <person name="Daniel R."/>
            <person name="Steinbuchel A."/>
        </authorList>
    </citation>
    <scope>NUCLEOTIDE SEQUENCE [LARGE SCALE GENOMIC DNA]</scope>
    <source>
        <strain evidence="5">SH22a</strain>
    </source>
</reference>
<evidence type="ECO:0000313" key="6">
    <source>
        <dbReference type="Proteomes" id="UP000019150"/>
    </source>
</evidence>
<dbReference type="PROSITE" id="PS01124">
    <property type="entry name" value="HTH_ARAC_FAMILY_2"/>
    <property type="match status" value="1"/>
</dbReference>
<evidence type="ECO:0000256" key="1">
    <source>
        <dbReference type="ARBA" id="ARBA00023015"/>
    </source>
</evidence>
<feature type="domain" description="HTH araC/xylS-type" evidence="4">
    <location>
        <begin position="215"/>
        <end position="316"/>
    </location>
</feature>
<evidence type="ECO:0000259" key="4">
    <source>
        <dbReference type="PROSITE" id="PS01124"/>
    </source>
</evidence>
<dbReference type="STRING" id="1415166.NONO_c49500"/>
<dbReference type="Proteomes" id="UP000019150">
    <property type="component" value="Chromosome"/>
</dbReference>
<keyword evidence="2 5" id="KW-0238">DNA-binding</keyword>
<proteinExistence type="predicted"/>
<dbReference type="EMBL" id="CP006850">
    <property type="protein sequence ID" value="AHH19734.1"/>
    <property type="molecule type" value="Genomic_DNA"/>
</dbReference>
<keyword evidence="3" id="KW-0804">Transcription</keyword>
<dbReference type="PANTHER" id="PTHR46796">
    <property type="entry name" value="HTH-TYPE TRANSCRIPTIONAL ACTIVATOR RHAS-RELATED"/>
    <property type="match status" value="1"/>
</dbReference>
<dbReference type="Pfam" id="PF14525">
    <property type="entry name" value="AraC_binding_2"/>
    <property type="match status" value="1"/>
</dbReference>